<dbReference type="Gene3D" id="3.40.250.10">
    <property type="entry name" value="Rhodanese-like domain"/>
    <property type="match status" value="1"/>
</dbReference>
<dbReference type="CDD" id="cd00158">
    <property type="entry name" value="RHOD"/>
    <property type="match status" value="1"/>
</dbReference>
<accession>A0A7D3QVG4</accession>
<evidence type="ECO:0000259" key="2">
    <source>
        <dbReference type="PROSITE" id="PS50206"/>
    </source>
</evidence>
<evidence type="ECO:0000256" key="1">
    <source>
        <dbReference type="SAM" id="Phobius"/>
    </source>
</evidence>
<feature type="domain" description="Rhodanese" evidence="2">
    <location>
        <begin position="2"/>
        <end position="94"/>
    </location>
</feature>
<feature type="transmembrane region" description="Helical" evidence="1">
    <location>
        <begin position="113"/>
        <end position="131"/>
    </location>
</feature>
<dbReference type="EMBL" id="MT418681">
    <property type="protein sequence ID" value="QKF94903.1"/>
    <property type="molecule type" value="Genomic_DNA"/>
</dbReference>
<protein>
    <submittedName>
        <fullName evidence="3">Rhodanese-related sulfurtransferase</fullName>
    </submittedName>
</protein>
<dbReference type="PROSITE" id="PS50206">
    <property type="entry name" value="RHODANESE_3"/>
    <property type="match status" value="1"/>
</dbReference>
<proteinExistence type="predicted"/>
<keyword evidence="1" id="KW-0472">Membrane</keyword>
<reference evidence="3" key="1">
    <citation type="submission" date="2020-04" db="EMBL/GenBank/DDBJ databases">
        <title>Advantages and limits of metagenomic assembly and binning of a giant virus.</title>
        <authorList>
            <person name="Schulz F."/>
            <person name="Andreani J."/>
            <person name="Francis R."/>
            <person name="Boudjemaa H."/>
            <person name="Bou Khalil J.Y."/>
            <person name="Lee J."/>
            <person name="La Scola B."/>
            <person name="Woyke T."/>
        </authorList>
    </citation>
    <scope>NUCLEOTIDE SEQUENCE</scope>
    <source>
        <strain evidence="3">FV2/VV64</strain>
    </source>
</reference>
<name>A0A7D3QVG4_9VIRU</name>
<keyword evidence="3" id="KW-0808">Transferase</keyword>
<organism evidence="3">
    <name type="scientific">Fadolivirus 2</name>
    <dbReference type="NCBI Taxonomy" id="2740747"/>
    <lineage>
        <taxon>Viruses</taxon>
        <taxon>Varidnaviria</taxon>
        <taxon>Bamfordvirae</taxon>
        <taxon>Nucleocytoviricota</taxon>
        <taxon>Megaviricetes</taxon>
        <taxon>Imitervirales</taxon>
        <taxon>Mimiviridae</taxon>
        <taxon>Klosneuvirinae</taxon>
        <taxon>Fadolivirus</taxon>
    </lineage>
</organism>
<gene>
    <name evidence="3" type="ORF">Fadolivirus_2_17</name>
</gene>
<dbReference type="SUPFAM" id="SSF52821">
    <property type="entry name" value="Rhodanese/Cell cycle control phosphatase"/>
    <property type="match status" value="1"/>
</dbReference>
<evidence type="ECO:0000313" key="3">
    <source>
        <dbReference type="EMBL" id="QKF94903.1"/>
    </source>
</evidence>
<keyword evidence="1" id="KW-0812">Transmembrane</keyword>
<dbReference type="GO" id="GO:0016740">
    <property type="term" value="F:transferase activity"/>
    <property type="evidence" value="ECO:0007669"/>
    <property type="project" value="UniProtKB-KW"/>
</dbReference>
<feature type="transmembrane region" description="Helical" evidence="1">
    <location>
        <begin position="137"/>
        <end position="154"/>
    </location>
</feature>
<dbReference type="Pfam" id="PF00581">
    <property type="entry name" value="Rhodanese"/>
    <property type="match status" value="1"/>
</dbReference>
<sequence length="172" mass="20001">MNKIKTILIDIREEFELLEKQIMATTSTVLVLNIPMRAIFANKTWIDQISKSTPVYIICRSGNRSKKVKDKYFKKNDNVISVDGGVKEIHKNKQFKDMVKIVNGQGGFGLQQFMQLVFICMLLIIMTLMYFNVDKMYTMTLVLSFILFIIYQLYMQSCLISSILPLSDFKKK</sequence>
<dbReference type="InterPro" id="IPR036873">
    <property type="entry name" value="Rhodanese-like_dom_sf"/>
</dbReference>
<dbReference type="InterPro" id="IPR001763">
    <property type="entry name" value="Rhodanese-like_dom"/>
</dbReference>
<keyword evidence="1" id="KW-1133">Transmembrane helix</keyword>